<feature type="region of interest" description="Disordered" evidence="10">
    <location>
        <begin position="1"/>
        <end position="32"/>
    </location>
</feature>
<dbReference type="Pfam" id="PF12171">
    <property type="entry name" value="zf-C2H2_jaz"/>
    <property type="match status" value="1"/>
</dbReference>
<dbReference type="GO" id="GO:0005737">
    <property type="term" value="C:cytoplasm"/>
    <property type="evidence" value="ECO:0007669"/>
    <property type="project" value="UniProtKB-SubCell"/>
</dbReference>
<proteinExistence type="inferred from homology"/>
<dbReference type="Proteomes" id="UP000266643">
    <property type="component" value="Unassembled WGS sequence"/>
</dbReference>
<dbReference type="AlphaFoldDB" id="A0A397B077"/>
<evidence type="ECO:0000313" key="25">
    <source>
        <dbReference type="Proteomes" id="UP000275652"/>
    </source>
</evidence>
<evidence type="ECO:0000313" key="14">
    <source>
        <dbReference type="EMBL" id="RHY39162.1"/>
    </source>
</evidence>
<dbReference type="SUPFAM" id="SSF57667">
    <property type="entry name" value="beta-beta-alpha zinc fingers"/>
    <property type="match status" value="1"/>
</dbReference>
<dbReference type="EMBL" id="QUTB01003896">
    <property type="protein sequence ID" value="RHY65458.1"/>
    <property type="molecule type" value="Genomic_DNA"/>
</dbReference>
<dbReference type="VEuPathDB" id="FungiDB:H257_10348"/>
<evidence type="ECO:0000313" key="26">
    <source>
        <dbReference type="Proteomes" id="UP000283543"/>
    </source>
</evidence>
<keyword evidence="4" id="KW-0690">Ribosome biogenesis</keyword>
<name>A0A397B077_APHAT</name>
<feature type="domain" description="C2H2-type" evidence="11">
    <location>
        <begin position="64"/>
        <end position="86"/>
    </location>
</feature>
<evidence type="ECO:0000256" key="2">
    <source>
        <dbReference type="ARBA" id="ARBA00004496"/>
    </source>
</evidence>
<feature type="compositionally biased region" description="Basic residues" evidence="10">
    <location>
        <begin position="1"/>
        <end position="26"/>
    </location>
</feature>
<dbReference type="EMBL" id="QUTC01011173">
    <property type="protein sequence ID" value="RHY39162.1"/>
    <property type="molecule type" value="Genomic_DNA"/>
</dbReference>
<dbReference type="EMBL" id="QUTD01005193">
    <property type="protein sequence ID" value="RHY63474.1"/>
    <property type="molecule type" value="Genomic_DNA"/>
</dbReference>
<evidence type="ECO:0000313" key="13">
    <source>
        <dbReference type="EMBL" id="RHY11167.1"/>
    </source>
</evidence>
<dbReference type="GO" id="GO:0043021">
    <property type="term" value="F:ribonucleoprotein complex binding"/>
    <property type="evidence" value="ECO:0007669"/>
    <property type="project" value="UniProtKB-ARBA"/>
</dbReference>
<evidence type="ECO:0000259" key="11">
    <source>
        <dbReference type="PROSITE" id="PS00028"/>
    </source>
</evidence>
<keyword evidence="3" id="KW-0963">Cytoplasm</keyword>
<evidence type="ECO:0000256" key="7">
    <source>
        <dbReference type="ARBA" id="ARBA00022833"/>
    </source>
</evidence>
<evidence type="ECO:0000313" key="12">
    <source>
        <dbReference type="EMBL" id="RHX97439.1"/>
    </source>
</evidence>
<evidence type="ECO:0000256" key="1">
    <source>
        <dbReference type="ARBA" id="ARBA00004123"/>
    </source>
</evidence>
<reference evidence="19 25" key="1">
    <citation type="journal article" date="2018" name="J. Invertebr. Pathol.">
        <title>New genotyping method for the causative agent of crayfish plague (Aphanomyces astaci) based on whole genome data.</title>
        <authorList>
            <person name="Minardi D."/>
            <person name="Studholme D.J."/>
            <person name="van der Giezen M."/>
            <person name="Pretto T."/>
            <person name="Oidtmann B."/>
        </authorList>
    </citation>
    <scope>NUCLEOTIDE SEQUENCE [LARGE SCALE GENOMIC DNA]</scope>
    <source>
        <strain evidence="19 25">KB13</strain>
    </source>
</reference>
<dbReference type="InterPro" id="IPR036236">
    <property type="entry name" value="Znf_C2H2_sf"/>
</dbReference>
<evidence type="ECO:0000256" key="10">
    <source>
        <dbReference type="SAM" id="MobiDB-lite"/>
    </source>
</evidence>
<dbReference type="GO" id="GO:0042254">
    <property type="term" value="P:ribosome biogenesis"/>
    <property type="evidence" value="ECO:0007669"/>
    <property type="project" value="UniProtKB-KW"/>
</dbReference>
<protein>
    <recommendedName>
        <fullName evidence="11">C2H2-type domain-containing protein</fullName>
    </recommendedName>
</protein>
<evidence type="ECO:0000256" key="3">
    <source>
        <dbReference type="ARBA" id="ARBA00022490"/>
    </source>
</evidence>
<keyword evidence="8" id="KW-0539">Nucleus</keyword>
<dbReference type="InterPro" id="IPR051879">
    <property type="entry name" value="C2H2-ZF_Maturation_Protein"/>
</dbReference>
<dbReference type="GO" id="GO:0008270">
    <property type="term" value="F:zinc ion binding"/>
    <property type="evidence" value="ECO:0007669"/>
    <property type="project" value="UniProtKB-KW"/>
</dbReference>
<evidence type="ECO:0000313" key="27">
    <source>
        <dbReference type="Proteomes" id="UP000286510"/>
    </source>
</evidence>
<dbReference type="Proteomes" id="UP000265427">
    <property type="component" value="Unassembled WGS sequence"/>
</dbReference>
<evidence type="ECO:0000256" key="9">
    <source>
        <dbReference type="ARBA" id="ARBA00038064"/>
    </source>
</evidence>
<reference evidence="20 21" key="2">
    <citation type="submission" date="2018-08" db="EMBL/GenBank/DDBJ databases">
        <title>Aphanomyces genome sequencing and annotation.</title>
        <authorList>
            <person name="Minardi D."/>
            <person name="Oidtmann B."/>
            <person name="Van Der Giezen M."/>
            <person name="Studholme D.J."/>
        </authorList>
    </citation>
    <scope>NUCLEOTIDE SEQUENCE [LARGE SCALE GENOMIC DNA]</scope>
    <source>
        <strain evidence="17 22">197901</strain>
        <strain evidence="15 24">D2</strain>
        <strain evidence="18 27">FDL457</strain>
        <strain evidence="12 20">Kv</strain>
        <strain evidence="14 21">SA</strain>
        <strain evidence="16 26">Si</strain>
        <strain evidence="13 23">Yx</strain>
    </source>
</reference>
<keyword evidence="7" id="KW-0862">Zinc</keyword>
<gene>
    <name evidence="13" type="ORF">DYB25_004798</name>
    <name evidence="18" type="ORF">DYB26_009048</name>
    <name evidence="19" type="ORF">DYB28_000018</name>
    <name evidence="15" type="ORF">DYB30_005408</name>
    <name evidence="17" type="ORF">DYB31_001722</name>
    <name evidence="16" type="ORF">DYB34_000310</name>
    <name evidence="12" type="ORF">DYB36_004329</name>
    <name evidence="14" type="ORF">DYB38_003257</name>
</gene>
<keyword evidence="6" id="KW-0863">Zinc-finger</keyword>
<evidence type="ECO:0000313" key="23">
    <source>
        <dbReference type="Proteomes" id="UP000266239"/>
    </source>
</evidence>
<dbReference type="Gene3D" id="3.30.160.60">
    <property type="entry name" value="Classic Zinc Finger"/>
    <property type="match status" value="1"/>
</dbReference>
<evidence type="ECO:0000313" key="18">
    <source>
        <dbReference type="EMBL" id="RHZ31628.1"/>
    </source>
</evidence>
<comment type="caution">
    <text evidence="13">The sequence shown here is derived from an EMBL/GenBank/DDBJ whole genome shotgun (WGS) entry which is preliminary data.</text>
</comment>
<dbReference type="Proteomes" id="UP000266239">
    <property type="component" value="Unassembled WGS sequence"/>
</dbReference>
<dbReference type="FunFam" id="3.30.160.60:FF:000299">
    <property type="entry name" value="Zinc finger protein 593"/>
    <property type="match status" value="1"/>
</dbReference>
<dbReference type="EMBL" id="QUTF01010580">
    <property type="protein sequence ID" value="RHZ31628.1"/>
    <property type="molecule type" value="Genomic_DNA"/>
</dbReference>
<dbReference type="PANTHER" id="PTHR46095:SF1">
    <property type="entry name" value="ZINC FINGER PROTEIN 593"/>
    <property type="match status" value="1"/>
</dbReference>
<evidence type="ECO:0000313" key="16">
    <source>
        <dbReference type="EMBL" id="RHY65458.1"/>
    </source>
</evidence>
<dbReference type="PANTHER" id="PTHR46095">
    <property type="entry name" value="ZINC FINGER PROTEIN 593"/>
    <property type="match status" value="1"/>
</dbReference>
<evidence type="ECO:0000313" key="20">
    <source>
        <dbReference type="Proteomes" id="UP000265427"/>
    </source>
</evidence>
<comment type="similarity">
    <text evidence="9">Belongs to the ZNF593/BUD20 C2H2-type zinc-finger protein family.</text>
</comment>
<evidence type="ECO:0000313" key="17">
    <source>
        <dbReference type="EMBL" id="RHZ05818.1"/>
    </source>
</evidence>
<evidence type="ECO:0000313" key="22">
    <source>
        <dbReference type="Proteomes" id="UP000266196"/>
    </source>
</evidence>
<dbReference type="GO" id="GO:0005634">
    <property type="term" value="C:nucleus"/>
    <property type="evidence" value="ECO:0007669"/>
    <property type="project" value="UniProtKB-SubCell"/>
</dbReference>
<evidence type="ECO:0000256" key="4">
    <source>
        <dbReference type="ARBA" id="ARBA00022517"/>
    </source>
</evidence>
<evidence type="ECO:0000313" key="21">
    <source>
        <dbReference type="Proteomes" id="UP000265716"/>
    </source>
</evidence>
<dbReference type="Proteomes" id="UP000265716">
    <property type="component" value="Unassembled WGS sequence"/>
</dbReference>
<dbReference type="PROSITE" id="PS00028">
    <property type="entry name" value="ZINC_FINGER_C2H2_1"/>
    <property type="match status" value="1"/>
</dbReference>
<keyword evidence="5" id="KW-0479">Metal-binding</keyword>
<dbReference type="InterPro" id="IPR022755">
    <property type="entry name" value="Znf_C2H2_jaz"/>
</dbReference>
<accession>A0A397B077</accession>
<evidence type="ECO:0000313" key="19">
    <source>
        <dbReference type="EMBL" id="RLO07269.1"/>
    </source>
</evidence>
<evidence type="ECO:0000256" key="6">
    <source>
        <dbReference type="ARBA" id="ARBA00022771"/>
    </source>
</evidence>
<dbReference type="Proteomes" id="UP000283543">
    <property type="component" value="Unassembled WGS sequence"/>
</dbReference>
<organism evidence="13 23">
    <name type="scientific">Aphanomyces astaci</name>
    <name type="common">Crayfish plague agent</name>
    <dbReference type="NCBI Taxonomy" id="112090"/>
    <lineage>
        <taxon>Eukaryota</taxon>
        <taxon>Sar</taxon>
        <taxon>Stramenopiles</taxon>
        <taxon>Oomycota</taxon>
        <taxon>Saprolegniomycetes</taxon>
        <taxon>Saprolegniales</taxon>
        <taxon>Verrucalvaceae</taxon>
        <taxon>Aphanomyces</taxon>
    </lineage>
</organism>
<evidence type="ECO:0000256" key="5">
    <source>
        <dbReference type="ARBA" id="ARBA00022723"/>
    </source>
</evidence>
<comment type="subcellular location">
    <subcellularLocation>
        <location evidence="2">Cytoplasm</location>
    </subcellularLocation>
    <subcellularLocation>
        <location evidence="1">Nucleus</location>
    </subcellularLocation>
</comment>
<dbReference type="InterPro" id="IPR013087">
    <property type="entry name" value="Znf_C2H2_type"/>
</dbReference>
<evidence type="ECO:0000313" key="24">
    <source>
        <dbReference type="Proteomes" id="UP000266643"/>
    </source>
</evidence>
<dbReference type="EMBL" id="QUTI01023706">
    <property type="protein sequence ID" value="RLO07269.1"/>
    <property type="molecule type" value="Genomic_DNA"/>
</dbReference>
<dbReference type="EMBL" id="QUTA01006428">
    <property type="protein sequence ID" value="RHY11167.1"/>
    <property type="molecule type" value="Genomic_DNA"/>
</dbReference>
<evidence type="ECO:0000313" key="15">
    <source>
        <dbReference type="EMBL" id="RHY63474.1"/>
    </source>
</evidence>
<dbReference type="EMBL" id="QUSZ01011298">
    <property type="protein sequence ID" value="RHX97439.1"/>
    <property type="molecule type" value="Genomic_DNA"/>
</dbReference>
<dbReference type="Proteomes" id="UP000275652">
    <property type="component" value="Unassembled WGS sequence"/>
</dbReference>
<sequence>MAGPTTRKKGAHCKKKGFKRAHATKSRSRDIDQIQDDLKKEVATGAKIAFEADEDLPGLGQFYCTPCGRHFITANARDVHIVSKVHKRRLKDVAQEQYTQNEAERAAGKSIEAYTPAHAPAAAVASS</sequence>
<evidence type="ECO:0000256" key="8">
    <source>
        <dbReference type="ARBA" id="ARBA00023242"/>
    </source>
</evidence>
<dbReference type="Proteomes" id="UP000286510">
    <property type="component" value="Unassembled WGS sequence"/>
</dbReference>
<dbReference type="Proteomes" id="UP000266196">
    <property type="component" value="Unassembled WGS sequence"/>
</dbReference>
<dbReference type="EMBL" id="QUTE01012923">
    <property type="protein sequence ID" value="RHZ05818.1"/>
    <property type="molecule type" value="Genomic_DNA"/>
</dbReference>